<dbReference type="AlphaFoldDB" id="A0AAD3HRI9"/>
<comment type="caution">
    <text evidence="4">The sequence shown here is derived from an EMBL/GenBank/DDBJ whole genome shotgun (WGS) entry which is preliminary data.</text>
</comment>
<organism evidence="4 5">
    <name type="scientific">Astrephomene gubernaculifera</name>
    <dbReference type="NCBI Taxonomy" id="47775"/>
    <lineage>
        <taxon>Eukaryota</taxon>
        <taxon>Viridiplantae</taxon>
        <taxon>Chlorophyta</taxon>
        <taxon>core chlorophytes</taxon>
        <taxon>Chlorophyceae</taxon>
        <taxon>CS clade</taxon>
        <taxon>Chlamydomonadales</taxon>
        <taxon>Astrephomenaceae</taxon>
        <taxon>Astrephomene</taxon>
    </lineage>
</organism>
<dbReference type="EMBL" id="BMAR01000036">
    <property type="protein sequence ID" value="GFR50286.1"/>
    <property type="molecule type" value="Genomic_DNA"/>
</dbReference>
<dbReference type="InterPro" id="IPR036770">
    <property type="entry name" value="Ankyrin_rpt-contain_sf"/>
</dbReference>
<dbReference type="Gene3D" id="1.25.40.20">
    <property type="entry name" value="Ankyrin repeat-containing domain"/>
    <property type="match status" value="1"/>
</dbReference>
<feature type="non-terminal residue" evidence="4">
    <location>
        <position position="1"/>
    </location>
</feature>
<evidence type="ECO:0000256" key="2">
    <source>
        <dbReference type="ARBA" id="ARBA00023043"/>
    </source>
</evidence>
<keyword evidence="5" id="KW-1185">Reference proteome</keyword>
<proteinExistence type="predicted"/>
<dbReference type="PANTHER" id="PTHR24123">
    <property type="entry name" value="ANKYRIN REPEAT-CONTAINING"/>
    <property type="match status" value="1"/>
</dbReference>
<feature type="non-terminal residue" evidence="4">
    <location>
        <position position="126"/>
    </location>
</feature>
<dbReference type="InterPro" id="IPR002110">
    <property type="entry name" value="Ankyrin_rpt"/>
</dbReference>
<dbReference type="Pfam" id="PF12796">
    <property type="entry name" value="Ank_2"/>
    <property type="match status" value="1"/>
</dbReference>
<dbReference type="PROSITE" id="PS50297">
    <property type="entry name" value="ANK_REP_REGION"/>
    <property type="match status" value="2"/>
</dbReference>
<feature type="repeat" description="ANK" evidence="3">
    <location>
        <begin position="87"/>
        <end position="119"/>
    </location>
</feature>
<keyword evidence="2 3" id="KW-0040">ANK repeat</keyword>
<dbReference type="PROSITE" id="PS50088">
    <property type="entry name" value="ANK_REPEAT"/>
    <property type="match status" value="2"/>
</dbReference>
<keyword evidence="1" id="KW-0677">Repeat</keyword>
<dbReference type="InterPro" id="IPR051165">
    <property type="entry name" value="Multifunctional_ANK_Repeat"/>
</dbReference>
<dbReference type="PANTHER" id="PTHR24123:SF33">
    <property type="entry name" value="PROTEIN HOS4"/>
    <property type="match status" value="1"/>
</dbReference>
<evidence type="ECO:0000313" key="4">
    <source>
        <dbReference type="EMBL" id="GFR50286.1"/>
    </source>
</evidence>
<evidence type="ECO:0000256" key="3">
    <source>
        <dbReference type="PROSITE-ProRule" id="PRU00023"/>
    </source>
</evidence>
<accession>A0AAD3HRI9</accession>
<sequence length="126" mass="14160">GQTTLENARKIDADKEGAVRPLFATTARGLIYLYSGSIREIEDKYGRLPLHLAAAYGNEEMVGVLLDPYQMRSRGELWPHINHQDKQGFTALHYAVEQGYHDVAIMLLCNGADPQNLDLESRNAFQ</sequence>
<evidence type="ECO:0000256" key="1">
    <source>
        <dbReference type="ARBA" id="ARBA00022737"/>
    </source>
</evidence>
<reference evidence="4 5" key="1">
    <citation type="journal article" date="2021" name="Sci. Rep.">
        <title>Genome sequencing of the multicellular alga Astrephomene provides insights into convergent evolution of germ-soma differentiation.</title>
        <authorList>
            <person name="Yamashita S."/>
            <person name="Yamamoto K."/>
            <person name="Matsuzaki R."/>
            <person name="Suzuki S."/>
            <person name="Yamaguchi H."/>
            <person name="Hirooka S."/>
            <person name="Minakuchi Y."/>
            <person name="Miyagishima S."/>
            <person name="Kawachi M."/>
            <person name="Toyoda A."/>
            <person name="Nozaki H."/>
        </authorList>
    </citation>
    <scope>NUCLEOTIDE SEQUENCE [LARGE SCALE GENOMIC DNA]</scope>
    <source>
        <strain evidence="4 5">NIES-4017</strain>
    </source>
</reference>
<gene>
    <name evidence="4" type="ORF">Agub_g12475</name>
</gene>
<dbReference type="SMART" id="SM00248">
    <property type="entry name" value="ANK"/>
    <property type="match status" value="2"/>
</dbReference>
<name>A0AAD3HRI9_9CHLO</name>
<dbReference type="SUPFAM" id="SSF48403">
    <property type="entry name" value="Ankyrin repeat"/>
    <property type="match status" value="1"/>
</dbReference>
<dbReference type="Proteomes" id="UP001054857">
    <property type="component" value="Unassembled WGS sequence"/>
</dbReference>
<evidence type="ECO:0000313" key="5">
    <source>
        <dbReference type="Proteomes" id="UP001054857"/>
    </source>
</evidence>
<protein>
    <submittedName>
        <fullName evidence="4">Uncharacterized protein</fullName>
    </submittedName>
</protein>
<feature type="repeat" description="ANK" evidence="3">
    <location>
        <begin position="45"/>
        <end position="67"/>
    </location>
</feature>